<dbReference type="Pfam" id="PF00754">
    <property type="entry name" value="F5_F8_type_C"/>
    <property type="match status" value="1"/>
</dbReference>
<feature type="domain" description="F5/8 type C" evidence="2">
    <location>
        <begin position="248"/>
        <end position="385"/>
    </location>
</feature>
<evidence type="ECO:0000313" key="3">
    <source>
        <dbReference type="EMBL" id="GAA2326511.1"/>
    </source>
</evidence>
<feature type="chain" id="PRO_5045908834" description="F5/8 type C domain-containing protein" evidence="1">
    <location>
        <begin position="26"/>
        <end position="385"/>
    </location>
</feature>
<dbReference type="Proteomes" id="UP001501444">
    <property type="component" value="Unassembled WGS sequence"/>
</dbReference>
<feature type="signal peptide" evidence="1">
    <location>
        <begin position="1"/>
        <end position="25"/>
    </location>
</feature>
<comment type="caution">
    <text evidence="3">The sequence shown here is derived from an EMBL/GenBank/DDBJ whole genome shotgun (WGS) entry which is preliminary data.</text>
</comment>
<dbReference type="InterPro" id="IPR029010">
    <property type="entry name" value="ThuA-like"/>
</dbReference>
<dbReference type="InterPro" id="IPR029062">
    <property type="entry name" value="Class_I_gatase-like"/>
</dbReference>
<organism evidence="3 4">
    <name type="scientific">Dactylosporangium salmoneum</name>
    <dbReference type="NCBI Taxonomy" id="53361"/>
    <lineage>
        <taxon>Bacteria</taxon>
        <taxon>Bacillati</taxon>
        <taxon>Actinomycetota</taxon>
        <taxon>Actinomycetes</taxon>
        <taxon>Micromonosporales</taxon>
        <taxon>Micromonosporaceae</taxon>
        <taxon>Dactylosporangium</taxon>
    </lineage>
</organism>
<dbReference type="SUPFAM" id="SSF49785">
    <property type="entry name" value="Galactose-binding domain-like"/>
    <property type="match status" value="1"/>
</dbReference>
<dbReference type="Pfam" id="PF06283">
    <property type="entry name" value="ThuA"/>
    <property type="match status" value="1"/>
</dbReference>
<dbReference type="Gene3D" id="3.40.50.880">
    <property type="match status" value="1"/>
</dbReference>
<evidence type="ECO:0000256" key="1">
    <source>
        <dbReference type="SAM" id="SignalP"/>
    </source>
</evidence>
<keyword evidence="4" id="KW-1185">Reference proteome</keyword>
<dbReference type="SUPFAM" id="SSF52317">
    <property type="entry name" value="Class I glutamine amidotransferase-like"/>
    <property type="match status" value="1"/>
</dbReference>
<reference evidence="4" key="1">
    <citation type="journal article" date="2019" name="Int. J. Syst. Evol. Microbiol.">
        <title>The Global Catalogue of Microorganisms (GCM) 10K type strain sequencing project: providing services to taxonomists for standard genome sequencing and annotation.</title>
        <authorList>
            <consortium name="The Broad Institute Genomics Platform"/>
            <consortium name="The Broad Institute Genome Sequencing Center for Infectious Disease"/>
            <person name="Wu L."/>
            <person name="Ma J."/>
        </authorList>
    </citation>
    <scope>NUCLEOTIDE SEQUENCE [LARGE SCALE GENOMIC DNA]</scope>
    <source>
        <strain evidence="4">JCM 3272</strain>
    </source>
</reference>
<gene>
    <name evidence="3" type="ORF">GCM10010170_001340</name>
</gene>
<dbReference type="EMBL" id="BAAARV010000003">
    <property type="protein sequence ID" value="GAA2326511.1"/>
    <property type="molecule type" value="Genomic_DNA"/>
</dbReference>
<dbReference type="InterPro" id="IPR000421">
    <property type="entry name" value="FA58C"/>
</dbReference>
<evidence type="ECO:0000259" key="2">
    <source>
        <dbReference type="PROSITE" id="PS50022"/>
    </source>
</evidence>
<accession>A0ABP5S889</accession>
<name>A0ABP5S889_9ACTN</name>
<evidence type="ECO:0000313" key="4">
    <source>
        <dbReference type="Proteomes" id="UP001501444"/>
    </source>
</evidence>
<dbReference type="InterPro" id="IPR008979">
    <property type="entry name" value="Galactose-bd-like_sf"/>
</dbReference>
<sequence length="385" mass="40988">MFRKLALGLAVVTAGLGLTAVPAQAAPAFTVLVFSKTAGFRHDSIPTGIQAVRDLGAANNFAVEATEDATQFNAANLARFKAVVWMSTTGDVLDATQQAAFENYIRAGGGYVGVHAAADTEYDWAWYGGLVGAYFLSHPAIQTATVRVADPNHPATAGLPAAWSRTDEWYNYRTNPRSQVHVLTTLDESTYSGGSMGADHPNTWCRAYDGGRSFYTGMGHTQASYSEAGLRNLLLGGIRYAAQGTGDCSVGNQPPPQTDLALNHPATASSVENASYPAANAVDASTTTRWSSAFSDPQWIRVDLGATHTVNRVRLVWEAAYGSAYQIQISGDGTTWTTLRSVTGGNGGEDDNTGLSGSGRYVRIYGTTRATQWGYSLFTFQVYGT</sequence>
<dbReference type="RefSeq" id="WP_425553425.1">
    <property type="nucleotide sequence ID" value="NZ_BAAARV010000003.1"/>
</dbReference>
<dbReference type="Gene3D" id="2.60.120.260">
    <property type="entry name" value="Galactose-binding domain-like"/>
    <property type="match status" value="1"/>
</dbReference>
<dbReference type="PANTHER" id="PTHR40469:SF2">
    <property type="entry name" value="GALACTOSE-BINDING DOMAIN-LIKE SUPERFAMILY PROTEIN"/>
    <property type="match status" value="1"/>
</dbReference>
<proteinExistence type="predicted"/>
<dbReference type="PANTHER" id="PTHR40469">
    <property type="entry name" value="SECRETED GLYCOSYL HYDROLASE"/>
    <property type="match status" value="1"/>
</dbReference>
<protein>
    <recommendedName>
        <fullName evidence="2">F5/8 type C domain-containing protein</fullName>
    </recommendedName>
</protein>
<keyword evidence="1" id="KW-0732">Signal</keyword>
<dbReference type="PROSITE" id="PS50022">
    <property type="entry name" value="FA58C_3"/>
    <property type="match status" value="1"/>
</dbReference>